<dbReference type="RefSeq" id="WP_282767532.1">
    <property type="nucleotide sequence ID" value="NZ_JASCTH010000080.1"/>
</dbReference>
<name>A0ABT6X250_9ACTN</name>
<gene>
    <name evidence="1" type="ORF">QLQ12_46700</name>
</gene>
<sequence>MDLVRLSEDVEQISRGYARRFGIERSSAWFLLKLQEEIGEL</sequence>
<accession>A0ABT6X250</accession>
<reference evidence="1 2" key="1">
    <citation type="submission" date="2023-05" db="EMBL/GenBank/DDBJ databases">
        <title>Actinoplanes sp. NEAU-A12 genome sequencing.</title>
        <authorList>
            <person name="Wang Z.-S."/>
        </authorList>
    </citation>
    <scope>NUCLEOTIDE SEQUENCE [LARGE SCALE GENOMIC DNA]</scope>
    <source>
        <strain evidence="1 2">NEAU-A12</strain>
    </source>
</reference>
<comment type="caution">
    <text evidence="1">The sequence shown here is derived from an EMBL/GenBank/DDBJ whole genome shotgun (WGS) entry which is preliminary data.</text>
</comment>
<keyword evidence="2" id="KW-1185">Reference proteome</keyword>
<dbReference type="EMBL" id="JASCTH010000080">
    <property type="protein sequence ID" value="MDI6106074.1"/>
    <property type="molecule type" value="Genomic_DNA"/>
</dbReference>
<dbReference type="Proteomes" id="UP001241758">
    <property type="component" value="Unassembled WGS sequence"/>
</dbReference>
<evidence type="ECO:0000313" key="1">
    <source>
        <dbReference type="EMBL" id="MDI6106074.1"/>
    </source>
</evidence>
<protein>
    <submittedName>
        <fullName evidence="1">Uncharacterized protein</fullName>
    </submittedName>
</protein>
<organism evidence="1 2">
    <name type="scientific">Actinoplanes sandaracinus</name>
    <dbReference type="NCBI Taxonomy" id="3045177"/>
    <lineage>
        <taxon>Bacteria</taxon>
        <taxon>Bacillati</taxon>
        <taxon>Actinomycetota</taxon>
        <taxon>Actinomycetes</taxon>
        <taxon>Micromonosporales</taxon>
        <taxon>Micromonosporaceae</taxon>
        <taxon>Actinoplanes</taxon>
    </lineage>
</organism>
<proteinExistence type="predicted"/>
<evidence type="ECO:0000313" key="2">
    <source>
        <dbReference type="Proteomes" id="UP001241758"/>
    </source>
</evidence>